<dbReference type="PANTHER" id="PTHR45638">
    <property type="entry name" value="CYCLIC NUCLEOTIDE-GATED CATION CHANNEL SUBUNIT A"/>
    <property type="match status" value="1"/>
</dbReference>
<dbReference type="InterPro" id="IPR014710">
    <property type="entry name" value="RmlC-like_jellyroll"/>
</dbReference>
<keyword evidence="5" id="KW-0406">Ion transport</keyword>
<comment type="caution">
    <text evidence="10">The sequence shown here is derived from an EMBL/GenBank/DDBJ whole genome shotgun (WGS) entry which is preliminary data.</text>
</comment>
<dbReference type="PANTHER" id="PTHR45638:SF11">
    <property type="entry name" value="CYCLIC NUCLEOTIDE-GATED CATION CHANNEL SUBUNIT A"/>
    <property type="match status" value="1"/>
</dbReference>
<keyword evidence="7" id="KW-1071">Ligand-gated ion channel</keyword>
<evidence type="ECO:0000256" key="2">
    <source>
        <dbReference type="ARBA" id="ARBA00022448"/>
    </source>
</evidence>
<proteinExistence type="predicted"/>
<dbReference type="CDD" id="cd00038">
    <property type="entry name" value="CAP_ED"/>
    <property type="match status" value="1"/>
</dbReference>
<dbReference type="RefSeq" id="WP_009501968.1">
    <property type="nucleotide sequence ID" value="NZ_ANIN01000002.1"/>
</dbReference>
<dbReference type="SUPFAM" id="SSF51206">
    <property type="entry name" value="cAMP-binding domain-like"/>
    <property type="match status" value="1"/>
</dbReference>
<accession>L2F5V4</accession>
<feature type="domain" description="Cyclic nucleotide-binding" evidence="9">
    <location>
        <begin position="14"/>
        <end position="119"/>
    </location>
</feature>
<comment type="subcellular location">
    <subcellularLocation>
        <location evidence="1">Membrane</location>
        <topology evidence="1">Multi-pass membrane protein</topology>
    </subcellularLocation>
</comment>
<evidence type="ECO:0000313" key="10">
    <source>
        <dbReference type="EMBL" id="ELA08412.1"/>
    </source>
</evidence>
<dbReference type="SMART" id="SM00100">
    <property type="entry name" value="cNMP"/>
    <property type="match status" value="1"/>
</dbReference>
<dbReference type="InterPro" id="IPR000595">
    <property type="entry name" value="cNMP-bd_dom"/>
</dbReference>
<dbReference type="eggNOG" id="COG0664">
    <property type="taxonomic scope" value="Bacteria"/>
</dbReference>
<keyword evidence="2" id="KW-0813">Transport</keyword>
<evidence type="ECO:0000256" key="6">
    <source>
        <dbReference type="ARBA" id="ARBA00023136"/>
    </source>
</evidence>
<dbReference type="GO" id="GO:0044877">
    <property type="term" value="F:protein-containing complex binding"/>
    <property type="evidence" value="ECO:0007669"/>
    <property type="project" value="TreeGrafter"/>
</dbReference>
<evidence type="ECO:0000313" key="11">
    <source>
        <dbReference type="Proteomes" id="UP000023795"/>
    </source>
</evidence>
<name>L2F5V4_9GAMM</name>
<dbReference type="OrthoDB" id="6881322at2"/>
<dbReference type="GO" id="GO:0005221">
    <property type="term" value="F:intracellularly cyclic nucleotide-activated monoatomic cation channel activity"/>
    <property type="evidence" value="ECO:0007669"/>
    <property type="project" value="InterPro"/>
</dbReference>
<keyword evidence="3" id="KW-0812">Transmembrane</keyword>
<dbReference type="PROSITE" id="PS50042">
    <property type="entry name" value="CNMP_BINDING_3"/>
    <property type="match status" value="1"/>
</dbReference>
<dbReference type="InterPro" id="IPR050866">
    <property type="entry name" value="CNG_cation_channel"/>
</dbReference>
<evidence type="ECO:0000256" key="8">
    <source>
        <dbReference type="ARBA" id="ARBA00023303"/>
    </source>
</evidence>
<evidence type="ECO:0000259" key="9">
    <source>
        <dbReference type="PROSITE" id="PS50042"/>
    </source>
</evidence>
<evidence type="ECO:0000256" key="3">
    <source>
        <dbReference type="ARBA" id="ARBA00022692"/>
    </source>
</evidence>
<dbReference type="GO" id="GO:0016020">
    <property type="term" value="C:membrane"/>
    <property type="evidence" value="ECO:0007669"/>
    <property type="project" value="UniProtKB-SubCell"/>
</dbReference>
<evidence type="ECO:0000256" key="1">
    <source>
        <dbReference type="ARBA" id="ARBA00004141"/>
    </source>
</evidence>
<keyword evidence="11" id="KW-1185">Reference proteome</keyword>
<dbReference type="InterPro" id="IPR018490">
    <property type="entry name" value="cNMP-bd_dom_sf"/>
</dbReference>
<dbReference type="Proteomes" id="UP000023795">
    <property type="component" value="Unassembled WGS sequence"/>
</dbReference>
<sequence length="152" mass="17208">MNNSLFDYLKKSPLFANFDPYMFQILEQRLVFKELFADEFLFHEGEHGDYMAFVLIGGLDVLKSNPTKSAHLVHIGHIEQGDTIGEMALIDTLTRSATVRASETTALVLLTKKDFETLLTDYPRVAIEILRGIAILLSLKLRKTTENLSRSC</sequence>
<reference evidence="10 11" key="1">
    <citation type="journal article" date="2013" name="Genome Announc.">
        <title>Genome Sequence of Moraxella macacae 0408225, a Novel Bacterial Species Isolated from a Cynomolgus Macaque with Epistaxis.</title>
        <authorList>
            <person name="Ladner J.T."/>
            <person name="Whitehouse C.A."/>
            <person name="Koroleva G.I."/>
            <person name="Palacios G.F."/>
        </authorList>
    </citation>
    <scope>NUCLEOTIDE SEQUENCE [LARGE SCALE GENOMIC DNA]</scope>
    <source>
        <strain evidence="10 11">0408225</strain>
    </source>
</reference>
<evidence type="ECO:0000256" key="5">
    <source>
        <dbReference type="ARBA" id="ARBA00023065"/>
    </source>
</evidence>
<dbReference type="Pfam" id="PF00027">
    <property type="entry name" value="cNMP_binding"/>
    <property type="match status" value="1"/>
</dbReference>
<organism evidence="10 11">
    <name type="scientific">Moraxella macacae 0408225</name>
    <dbReference type="NCBI Taxonomy" id="1230338"/>
    <lineage>
        <taxon>Bacteria</taxon>
        <taxon>Pseudomonadati</taxon>
        <taxon>Pseudomonadota</taxon>
        <taxon>Gammaproteobacteria</taxon>
        <taxon>Moraxellales</taxon>
        <taxon>Moraxellaceae</taxon>
        <taxon>Moraxella</taxon>
    </lineage>
</organism>
<keyword evidence="6" id="KW-0472">Membrane</keyword>
<keyword evidence="8" id="KW-0407">Ion channel</keyword>
<evidence type="ECO:0000256" key="4">
    <source>
        <dbReference type="ARBA" id="ARBA00022989"/>
    </source>
</evidence>
<dbReference type="AlphaFoldDB" id="L2F5V4"/>
<dbReference type="STRING" id="1230338.MOMA_07621"/>
<gene>
    <name evidence="10" type="ORF">MOMA_07621</name>
</gene>
<dbReference type="InterPro" id="IPR018488">
    <property type="entry name" value="cNMP-bd_CS"/>
</dbReference>
<keyword evidence="4" id="KW-1133">Transmembrane helix</keyword>
<dbReference type="PROSITE" id="PS00889">
    <property type="entry name" value="CNMP_BINDING_2"/>
    <property type="match status" value="1"/>
</dbReference>
<evidence type="ECO:0000256" key="7">
    <source>
        <dbReference type="ARBA" id="ARBA00023286"/>
    </source>
</evidence>
<dbReference type="PATRIC" id="fig|1230338.3.peg.1626"/>
<dbReference type="EMBL" id="ANIN01000002">
    <property type="protein sequence ID" value="ELA08412.1"/>
    <property type="molecule type" value="Genomic_DNA"/>
</dbReference>
<protein>
    <submittedName>
        <fullName evidence="10">Cyclic nucleotide-binding protein</fullName>
    </submittedName>
</protein>
<dbReference type="Gene3D" id="2.60.120.10">
    <property type="entry name" value="Jelly Rolls"/>
    <property type="match status" value="1"/>
</dbReference>